<reference evidence="1 2" key="1">
    <citation type="journal article" date="2019" name="Commun. Biol.">
        <title>The bagworm genome reveals a unique fibroin gene that provides high tensile strength.</title>
        <authorList>
            <person name="Kono N."/>
            <person name="Nakamura H."/>
            <person name="Ohtoshi R."/>
            <person name="Tomita M."/>
            <person name="Numata K."/>
            <person name="Arakawa K."/>
        </authorList>
    </citation>
    <scope>NUCLEOTIDE SEQUENCE [LARGE SCALE GENOMIC DNA]</scope>
</reference>
<sequence length="81" mass="8901">MYDPGLLVTNVAPQPLPGYKYTPSSSYVMKCNLGTFAEGLSFVRAIRLTYPLRPGIYCSALSCGWLARINNSSSFVTMDVE</sequence>
<accession>A0A4C1WA31</accession>
<dbReference type="EMBL" id="BGZK01000519">
    <property type="protein sequence ID" value="GBP48256.1"/>
    <property type="molecule type" value="Genomic_DNA"/>
</dbReference>
<keyword evidence="2" id="KW-1185">Reference proteome</keyword>
<name>A0A4C1WA31_EUMVA</name>
<gene>
    <name evidence="1" type="ORF">EVAR_96845_1</name>
</gene>
<dbReference type="AlphaFoldDB" id="A0A4C1WA31"/>
<organism evidence="1 2">
    <name type="scientific">Eumeta variegata</name>
    <name type="common">Bagworm moth</name>
    <name type="synonym">Eumeta japonica</name>
    <dbReference type="NCBI Taxonomy" id="151549"/>
    <lineage>
        <taxon>Eukaryota</taxon>
        <taxon>Metazoa</taxon>
        <taxon>Ecdysozoa</taxon>
        <taxon>Arthropoda</taxon>
        <taxon>Hexapoda</taxon>
        <taxon>Insecta</taxon>
        <taxon>Pterygota</taxon>
        <taxon>Neoptera</taxon>
        <taxon>Endopterygota</taxon>
        <taxon>Lepidoptera</taxon>
        <taxon>Glossata</taxon>
        <taxon>Ditrysia</taxon>
        <taxon>Tineoidea</taxon>
        <taxon>Psychidae</taxon>
        <taxon>Oiketicinae</taxon>
        <taxon>Eumeta</taxon>
    </lineage>
</organism>
<evidence type="ECO:0000313" key="1">
    <source>
        <dbReference type="EMBL" id="GBP48256.1"/>
    </source>
</evidence>
<evidence type="ECO:0000313" key="2">
    <source>
        <dbReference type="Proteomes" id="UP000299102"/>
    </source>
</evidence>
<dbReference type="Proteomes" id="UP000299102">
    <property type="component" value="Unassembled WGS sequence"/>
</dbReference>
<comment type="caution">
    <text evidence="1">The sequence shown here is derived from an EMBL/GenBank/DDBJ whole genome shotgun (WGS) entry which is preliminary data.</text>
</comment>
<protein>
    <submittedName>
        <fullName evidence="1">Uncharacterized protein</fullName>
    </submittedName>
</protein>
<proteinExistence type="predicted"/>